<feature type="region of interest" description="Disordered" evidence="1">
    <location>
        <begin position="529"/>
        <end position="558"/>
    </location>
</feature>
<proteinExistence type="predicted"/>
<reference evidence="3 4" key="1">
    <citation type="submission" date="2016-07" db="EMBL/GenBank/DDBJ databases">
        <title>Multiple horizontal gene transfer events from other fungi enriched the ability of initially mycotrophic Trichoderma (Ascomycota) to feed on dead plant biomass.</title>
        <authorList>
            <consortium name="DOE Joint Genome Institute"/>
            <person name="Aerts A."/>
            <person name="Atanasova L."/>
            <person name="Chenthamara K."/>
            <person name="Zhang J."/>
            <person name="Grujic M."/>
            <person name="Henrissat B."/>
            <person name="Kuo A."/>
            <person name="Salamov A."/>
            <person name="Lipzen A."/>
            <person name="Labutti K."/>
            <person name="Barry K."/>
            <person name="Miao Y."/>
            <person name="Rahimi M.J."/>
            <person name="Shen Q."/>
            <person name="Grigoriev I.V."/>
            <person name="Kubicek C.P."/>
            <person name="Druzhinina I.S."/>
        </authorList>
    </citation>
    <scope>NUCLEOTIDE SEQUENCE [LARGE SCALE GENOMIC DNA]</scope>
    <source>
        <strain evidence="3 4">CBS 433.97</strain>
    </source>
</reference>
<dbReference type="STRING" id="1042311.A0A2T3Z0Z2"/>
<gene>
    <name evidence="3" type="ORF">M441DRAFT_252328</name>
</gene>
<dbReference type="SUPFAM" id="SSF56112">
    <property type="entry name" value="Protein kinase-like (PK-like)"/>
    <property type="match status" value="1"/>
</dbReference>
<evidence type="ECO:0000259" key="2">
    <source>
        <dbReference type="PROSITE" id="PS50011"/>
    </source>
</evidence>
<name>A0A2T3Z0Z2_TRIA4</name>
<dbReference type="EMBL" id="KZ679266">
    <property type="protein sequence ID" value="PTB38481.1"/>
    <property type="molecule type" value="Genomic_DNA"/>
</dbReference>
<dbReference type="GO" id="GO:0005737">
    <property type="term" value="C:cytoplasm"/>
    <property type="evidence" value="ECO:0007669"/>
    <property type="project" value="TreeGrafter"/>
</dbReference>
<evidence type="ECO:0000313" key="3">
    <source>
        <dbReference type="EMBL" id="PTB38481.1"/>
    </source>
</evidence>
<dbReference type="Pfam" id="PF00069">
    <property type="entry name" value="Pkinase"/>
    <property type="match status" value="1"/>
</dbReference>
<dbReference type="Proteomes" id="UP000240493">
    <property type="component" value="Unassembled WGS sequence"/>
</dbReference>
<dbReference type="Gene3D" id="1.10.510.10">
    <property type="entry name" value="Transferase(Phosphotransferase) domain 1"/>
    <property type="match status" value="1"/>
</dbReference>
<dbReference type="AlphaFoldDB" id="A0A2T3Z0Z2"/>
<keyword evidence="4" id="KW-1185">Reference proteome</keyword>
<dbReference type="SMART" id="SM00220">
    <property type="entry name" value="S_TKc"/>
    <property type="match status" value="1"/>
</dbReference>
<dbReference type="InterPro" id="IPR000719">
    <property type="entry name" value="Prot_kinase_dom"/>
</dbReference>
<dbReference type="OrthoDB" id="5979581at2759"/>
<dbReference type="GO" id="GO:0004674">
    <property type="term" value="F:protein serine/threonine kinase activity"/>
    <property type="evidence" value="ECO:0007669"/>
    <property type="project" value="TreeGrafter"/>
</dbReference>
<dbReference type="InterPro" id="IPR053235">
    <property type="entry name" value="Ser_Thr_kinase"/>
</dbReference>
<accession>A0A2T3Z0Z2</accession>
<protein>
    <recommendedName>
        <fullName evidence="2">Protein kinase domain-containing protein</fullName>
    </recommendedName>
</protein>
<feature type="compositionally biased region" description="Basic and acidic residues" evidence="1">
    <location>
        <begin position="529"/>
        <end position="539"/>
    </location>
</feature>
<organism evidence="3 4">
    <name type="scientific">Trichoderma asperellum (strain ATCC 204424 / CBS 433.97 / NBRC 101777)</name>
    <dbReference type="NCBI Taxonomy" id="1042311"/>
    <lineage>
        <taxon>Eukaryota</taxon>
        <taxon>Fungi</taxon>
        <taxon>Dikarya</taxon>
        <taxon>Ascomycota</taxon>
        <taxon>Pezizomycotina</taxon>
        <taxon>Sordariomycetes</taxon>
        <taxon>Hypocreomycetidae</taxon>
        <taxon>Hypocreales</taxon>
        <taxon>Hypocreaceae</taxon>
        <taxon>Trichoderma</taxon>
    </lineage>
</organism>
<dbReference type="InterPro" id="IPR011009">
    <property type="entry name" value="Kinase-like_dom_sf"/>
</dbReference>
<feature type="domain" description="Protein kinase" evidence="2">
    <location>
        <begin position="203"/>
        <end position="526"/>
    </location>
</feature>
<evidence type="ECO:0000313" key="4">
    <source>
        <dbReference type="Proteomes" id="UP000240493"/>
    </source>
</evidence>
<sequence length="575" mass="65556">MAAVTNSAPRDIPFATFSAANDAAVLLFELIQAKASPPTLISSGNTIGYHISLPLSSDISSSDGNSSDSASEFQASHSSKLVEWKIGAGASPTLADKELGLTNPDILLCAPGDTPASHRIRNYIKDFHAYITFHPTSGVLMLRNFCDRPIIYEQGDMHDNDLTLRLDEWGKGMTCVLRREHNYIRFGPYRFLFKFVTQTRQNFDRFTAYMNGVIKSDFHGLNPSRLFNFIPMPSPYHETSWNIWLHHKIPTTNVTTGVDIRTGQPVAVKKLWNRETSKTRQYVVERLKMALQSRDAQDSGILRIIDVWCSHQTSPPCLFDASNSDMLDECRYTFYSMPLAGYNFLDLPWTKLEHDIHLTYFHQTLLGLSALHEQGLIHGNIRPTSLLILANTAHTSYTTTKALSTKRAVLSLSMSQVERKPYDITCICIAPEAWQKINSRSTTKLDKTKLDIWALATSWIYTFMRPPDNFKIVTERDHLQMQRQVQYRIERLSFLRRFAPLLNKMLAWEPECRPSAAEALASNAWQPVWDEKQRREDKKKQKRKAKMQSGGAKRVRVLSPATEDYKIIESDSKKD</sequence>
<dbReference type="GO" id="GO:0005524">
    <property type="term" value="F:ATP binding"/>
    <property type="evidence" value="ECO:0007669"/>
    <property type="project" value="InterPro"/>
</dbReference>
<dbReference type="PROSITE" id="PS50011">
    <property type="entry name" value="PROTEIN_KINASE_DOM"/>
    <property type="match status" value="1"/>
</dbReference>
<evidence type="ECO:0000256" key="1">
    <source>
        <dbReference type="SAM" id="MobiDB-lite"/>
    </source>
</evidence>
<dbReference type="PANTHER" id="PTHR24361">
    <property type="entry name" value="MITOGEN-ACTIVATED KINASE KINASE KINASE"/>
    <property type="match status" value="1"/>
</dbReference>